<comment type="catalytic activity">
    <reaction evidence="1">
        <text>Hydrolysis of terminal non-reducing alpha-L-arabinofuranoside residues in alpha-L-arabinosides.</text>
        <dbReference type="EC" id="3.2.1.55"/>
    </reaction>
</comment>
<evidence type="ECO:0000256" key="6">
    <source>
        <dbReference type="ARBA" id="ARBA00023295"/>
    </source>
</evidence>
<keyword evidence="6 8" id="KW-0326">Glycosidase</keyword>
<dbReference type="Pfam" id="PF22848">
    <property type="entry name" value="ASD1_dom"/>
    <property type="match status" value="1"/>
</dbReference>
<accession>A0A5J4R9R4</accession>
<dbReference type="GO" id="GO:0046556">
    <property type="term" value="F:alpha-L-arabinofuranosidase activity"/>
    <property type="evidence" value="ECO:0007669"/>
    <property type="project" value="UniProtKB-EC"/>
</dbReference>
<dbReference type="SUPFAM" id="SSF51011">
    <property type="entry name" value="Glycosyl hydrolase domain"/>
    <property type="match status" value="1"/>
</dbReference>
<dbReference type="GO" id="GO:0000272">
    <property type="term" value="P:polysaccharide catabolic process"/>
    <property type="evidence" value="ECO:0007669"/>
    <property type="project" value="TreeGrafter"/>
</dbReference>
<name>A0A5J4R9R4_9ZZZZ</name>
<dbReference type="AlphaFoldDB" id="A0A5J4R9R4"/>
<sequence length="512" mass="57742">MKKVILFCAIVLLGNIFALSAQNKLIIHADQGKETISKHIYGHFSEHLGHCIYEGFWVGENSPIPNTRGIRNDVVKALREIQIPNLRWPGGCFADEYHWMDGIGPRNQRPKMINTHWGGVTEDNSFGTHEFLDLCEQLGCEPYICGNVGSGTVEEMSKWVEYITFDGESPMANLRKQNGREKPWKVKFWGVGNENWGCGGNMTAEFYADQYRRYATYCRNYGDNRLYKIAGGANSDDYNWTEVLMKNAGSQMQGLSLHYYTVPKSWNDKGSATQFDEDEYFTTISKTLRMDEIITKHATIMDKYDPQKRVSLVPDEWGTWYNVEPGTNPGFLYQQNTLRDAIGAALNMNIFNNHCDRVKMTNIAQTINVLQAVILTEKEKMLLTPTYWAFWLYKVHQDATLLPVSLSCGNYELNGKKIDAVSVSASKDASGKIHITLVNIDPDKEQVIDTELQGVAIKNVTGKALTSAKLNDHNTYDNPNTVTVKDFKGAKISKAALSVVLPPKSVVMIELN</sequence>
<dbReference type="Gene3D" id="3.20.20.80">
    <property type="entry name" value="Glycosidases"/>
    <property type="match status" value="1"/>
</dbReference>
<keyword evidence="5" id="KW-0119">Carbohydrate metabolism</keyword>
<evidence type="ECO:0000256" key="3">
    <source>
        <dbReference type="ARBA" id="ARBA00012670"/>
    </source>
</evidence>
<dbReference type="Gene3D" id="2.60.40.1180">
    <property type="entry name" value="Golgi alpha-mannosidase II"/>
    <property type="match status" value="1"/>
</dbReference>
<evidence type="ECO:0000256" key="1">
    <source>
        <dbReference type="ARBA" id="ARBA00001462"/>
    </source>
</evidence>
<dbReference type="EMBL" id="SNRY01001552">
    <property type="protein sequence ID" value="KAA6330084.1"/>
    <property type="molecule type" value="Genomic_DNA"/>
</dbReference>
<comment type="caution">
    <text evidence="8">The sequence shown here is derived from an EMBL/GenBank/DDBJ whole genome shotgun (WGS) entry which is preliminary data.</text>
</comment>
<reference evidence="8" key="1">
    <citation type="submission" date="2019-03" db="EMBL/GenBank/DDBJ databases">
        <title>Single cell metagenomics reveals metabolic interactions within the superorganism composed of flagellate Streblomastix strix and complex community of Bacteroidetes bacteria on its surface.</title>
        <authorList>
            <person name="Treitli S.C."/>
            <person name="Kolisko M."/>
            <person name="Husnik F."/>
            <person name="Keeling P."/>
            <person name="Hampl V."/>
        </authorList>
    </citation>
    <scope>NUCLEOTIDE SEQUENCE</scope>
    <source>
        <strain evidence="8">STM</strain>
    </source>
</reference>
<dbReference type="EC" id="3.2.1.55" evidence="3"/>
<dbReference type="Pfam" id="PF06964">
    <property type="entry name" value="Alpha-L-AF_C"/>
    <property type="match status" value="1"/>
</dbReference>
<organism evidence="8">
    <name type="scientific">termite gut metagenome</name>
    <dbReference type="NCBI Taxonomy" id="433724"/>
    <lineage>
        <taxon>unclassified sequences</taxon>
        <taxon>metagenomes</taxon>
        <taxon>organismal metagenomes</taxon>
    </lineage>
</organism>
<evidence type="ECO:0000256" key="5">
    <source>
        <dbReference type="ARBA" id="ARBA00023277"/>
    </source>
</evidence>
<dbReference type="PANTHER" id="PTHR43576">
    <property type="entry name" value="ALPHA-L-ARABINOFURANOSIDASE C-RELATED"/>
    <property type="match status" value="1"/>
</dbReference>
<dbReference type="InterPro" id="IPR017853">
    <property type="entry name" value="GH"/>
</dbReference>
<dbReference type="SMART" id="SM00813">
    <property type="entry name" value="Alpha-L-AF_C"/>
    <property type="match status" value="1"/>
</dbReference>
<dbReference type="PANTHER" id="PTHR43576:SF2">
    <property type="entry name" value="INTRACELLULAR EXO-ALPHA-L-ARABINOFURANOSIDASE 2"/>
    <property type="match status" value="1"/>
</dbReference>
<keyword evidence="4 8" id="KW-0378">Hydrolase</keyword>
<dbReference type="InterPro" id="IPR013780">
    <property type="entry name" value="Glyco_hydro_b"/>
</dbReference>
<gene>
    <name evidence="8" type="ORF">EZS27_021174</name>
</gene>
<evidence type="ECO:0000259" key="7">
    <source>
        <dbReference type="SMART" id="SM00813"/>
    </source>
</evidence>
<dbReference type="InterPro" id="IPR055235">
    <property type="entry name" value="ASD1_cat"/>
</dbReference>
<evidence type="ECO:0000256" key="4">
    <source>
        <dbReference type="ARBA" id="ARBA00022801"/>
    </source>
</evidence>
<dbReference type="InterPro" id="IPR010720">
    <property type="entry name" value="Alpha-L-AF_C"/>
</dbReference>
<feature type="domain" description="Alpha-L-arabinofuranosidase C-terminal" evidence="7">
    <location>
        <begin position="315"/>
        <end position="505"/>
    </location>
</feature>
<dbReference type="SUPFAM" id="SSF51445">
    <property type="entry name" value="(Trans)glycosidases"/>
    <property type="match status" value="1"/>
</dbReference>
<proteinExistence type="inferred from homology"/>
<evidence type="ECO:0000256" key="2">
    <source>
        <dbReference type="ARBA" id="ARBA00007186"/>
    </source>
</evidence>
<evidence type="ECO:0000313" key="8">
    <source>
        <dbReference type="EMBL" id="KAA6330084.1"/>
    </source>
</evidence>
<protein>
    <recommendedName>
        <fullName evidence="3">non-reducing end alpha-L-arabinofuranosidase</fullName>
        <ecNumber evidence="3">3.2.1.55</ecNumber>
    </recommendedName>
</protein>
<comment type="similarity">
    <text evidence="2">Belongs to the glycosyl hydrolase 51 family.</text>
</comment>
<dbReference type="GO" id="GO:0046373">
    <property type="term" value="P:L-arabinose metabolic process"/>
    <property type="evidence" value="ECO:0007669"/>
    <property type="project" value="InterPro"/>
</dbReference>